<feature type="region of interest" description="Disordered" evidence="1">
    <location>
        <begin position="1"/>
        <end position="61"/>
    </location>
</feature>
<feature type="compositionally biased region" description="Polar residues" evidence="1">
    <location>
        <begin position="1"/>
        <end position="18"/>
    </location>
</feature>
<protein>
    <submittedName>
        <fullName evidence="2">Uncharacterized protein</fullName>
    </submittedName>
</protein>
<proteinExistence type="predicted"/>
<evidence type="ECO:0000313" key="2">
    <source>
        <dbReference type="EMBL" id="KAG8190110.1"/>
    </source>
</evidence>
<organism evidence="2 3">
    <name type="scientific">Oedothorax gibbosus</name>
    <dbReference type="NCBI Taxonomy" id="931172"/>
    <lineage>
        <taxon>Eukaryota</taxon>
        <taxon>Metazoa</taxon>
        <taxon>Ecdysozoa</taxon>
        <taxon>Arthropoda</taxon>
        <taxon>Chelicerata</taxon>
        <taxon>Arachnida</taxon>
        <taxon>Araneae</taxon>
        <taxon>Araneomorphae</taxon>
        <taxon>Entelegynae</taxon>
        <taxon>Araneoidea</taxon>
        <taxon>Linyphiidae</taxon>
        <taxon>Erigoninae</taxon>
        <taxon>Oedothorax</taxon>
    </lineage>
</organism>
<accession>A0AAV6V010</accession>
<dbReference type="Proteomes" id="UP000827092">
    <property type="component" value="Unassembled WGS sequence"/>
</dbReference>
<dbReference type="AlphaFoldDB" id="A0AAV6V010"/>
<evidence type="ECO:0000313" key="3">
    <source>
        <dbReference type="Proteomes" id="UP000827092"/>
    </source>
</evidence>
<evidence type="ECO:0000256" key="1">
    <source>
        <dbReference type="SAM" id="MobiDB-lite"/>
    </source>
</evidence>
<gene>
    <name evidence="2" type="ORF">JTE90_026680</name>
</gene>
<reference evidence="2 3" key="1">
    <citation type="journal article" date="2022" name="Nat. Ecol. Evol.">
        <title>A masculinizing supergene underlies an exaggerated male reproductive morph in a spider.</title>
        <authorList>
            <person name="Hendrickx F."/>
            <person name="De Corte Z."/>
            <person name="Sonet G."/>
            <person name="Van Belleghem S.M."/>
            <person name="Kostlbacher S."/>
            <person name="Vangestel C."/>
        </authorList>
    </citation>
    <scope>NUCLEOTIDE SEQUENCE [LARGE SCALE GENOMIC DNA]</scope>
    <source>
        <strain evidence="2">W744_W776</strain>
    </source>
</reference>
<keyword evidence="3" id="KW-1185">Reference proteome</keyword>
<name>A0AAV6V010_9ARAC</name>
<dbReference type="EMBL" id="JAFNEN010000193">
    <property type="protein sequence ID" value="KAG8190110.1"/>
    <property type="molecule type" value="Genomic_DNA"/>
</dbReference>
<comment type="caution">
    <text evidence="2">The sequence shown here is derived from an EMBL/GenBank/DDBJ whole genome shotgun (WGS) entry which is preliminary data.</text>
</comment>
<sequence length="92" mass="9911">MHSDLPKSNPQHTTSGAHQSRGGAKGAQSKEKGTFDTAAVQQEKQPKTYAFGTQKSGAVKTSARIRSNLWVNNSPDRHKAAQWAIVPEGGRL</sequence>